<feature type="signal peptide" evidence="2">
    <location>
        <begin position="1"/>
        <end position="25"/>
    </location>
</feature>
<dbReference type="RefSeq" id="WP_191853088.1">
    <property type="nucleotide sequence ID" value="NZ_CP108323.1"/>
</dbReference>
<evidence type="ECO:0000256" key="2">
    <source>
        <dbReference type="SAM" id="SignalP"/>
    </source>
</evidence>
<reference evidence="3 4" key="1">
    <citation type="submission" date="2020-07" db="EMBL/GenBank/DDBJ databases">
        <title>Differential regulation of undecylprodigiosin biosynthesis in the yeast-scavenging Streptomyces strain MBK6.</title>
        <authorList>
            <person name="Baral B."/>
            <person name="Siitonen V."/>
            <person name="Laughlin M."/>
            <person name="Yamada K."/>
            <person name="Ilomaeki M."/>
            <person name="Metsae-Ketelae M."/>
            <person name="Niemi J."/>
        </authorList>
    </citation>
    <scope>NUCLEOTIDE SEQUENCE [LARGE SCALE GENOMIC DNA]</scope>
    <source>
        <strain evidence="3 4">MBK6</strain>
    </source>
</reference>
<sequence>MKPTTRGTLAAVVTCVAAAAAAATAATPAAASTVPVPLPLDGVERSLHMEMPHVAGELPVPVPGAPEGTRFAEGHLLPERTLPRLPVSGGLPGGDVRAPLPHVLGEGFDHLGVSAPAADLRTAVPGLALDTPLGRPDAENGGLPSLGGEPRAALDTPLLRTVPGAEIVTGPGA</sequence>
<evidence type="ECO:0000256" key="1">
    <source>
        <dbReference type="SAM" id="MobiDB-lite"/>
    </source>
</evidence>
<comment type="caution">
    <text evidence="3">The sequence shown here is derived from an EMBL/GenBank/DDBJ whole genome shotgun (WGS) entry which is preliminary data.</text>
</comment>
<protein>
    <recommendedName>
        <fullName evidence="5">Secreted protein</fullName>
    </recommendedName>
</protein>
<evidence type="ECO:0000313" key="3">
    <source>
        <dbReference type="EMBL" id="MBA5222872.1"/>
    </source>
</evidence>
<dbReference type="EMBL" id="JACERG010000010">
    <property type="protein sequence ID" value="MBA5222872.1"/>
    <property type="molecule type" value="Genomic_DNA"/>
</dbReference>
<dbReference type="Proteomes" id="UP000587608">
    <property type="component" value="Unassembled WGS sequence"/>
</dbReference>
<evidence type="ECO:0008006" key="5">
    <source>
        <dbReference type="Google" id="ProtNLM"/>
    </source>
</evidence>
<dbReference type="GeneID" id="96784701"/>
<evidence type="ECO:0000313" key="4">
    <source>
        <dbReference type="Proteomes" id="UP000587608"/>
    </source>
</evidence>
<feature type="chain" id="PRO_5038348648" description="Secreted protein" evidence="2">
    <location>
        <begin position="26"/>
        <end position="173"/>
    </location>
</feature>
<gene>
    <name evidence="3" type="ORF">H1X69_15800</name>
</gene>
<accession>A0A7W2DUD0</accession>
<organism evidence="3 4">
    <name type="scientific">Streptomyces griseoaurantiacus</name>
    <dbReference type="NCBI Taxonomy" id="68213"/>
    <lineage>
        <taxon>Bacteria</taxon>
        <taxon>Bacillati</taxon>
        <taxon>Actinomycetota</taxon>
        <taxon>Actinomycetes</taxon>
        <taxon>Kitasatosporales</taxon>
        <taxon>Streptomycetaceae</taxon>
        <taxon>Streptomyces</taxon>
        <taxon>Streptomyces aurantiacus group</taxon>
    </lineage>
</organism>
<keyword evidence="2" id="KW-0732">Signal</keyword>
<name>A0A7W2DUD0_9ACTN</name>
<proteinExistence type="predicted"/>
<feature type="region of interest" description="Disordered" evidence="1">
    <location>
        <begin position="131"/>
        <end position="151"/>
    </location>
</feature>
<dbReference type="AlphaFoldDB" id="A0A7W2DUD0"/>